<dbReference type="Proteomes" id="UP000076871">
    <property type="component" value="Unassembled WGS sequence"/>
</dbReference>
<feature type="compositionally biased region" description="Basic and acidic residues" evidence="1">
    <location>
        <begin position="493"/>
        <end position="507"/>
    </location>
</feature>
<feature type="region of interest" description="Disordered" evidence="1">
    <location>
        <begin position="1"/>
        <end position="32"/>
    </location>
</feature>
<evidence type="ECO:0000259" key="2">
    <source>
        <dbReference type="Pfam" id="PF10360"/>
    </source>
</evidence>
<feature type="region of interest" description="Disordered" evidence="1">
    <location>
        <begin position="418"/>
        <end position="567"/>
    </location>
</feature>
<sequence length="717" mass="76620">MQPTSRPASTSTHPAVSPNPRPPQHQVNTQTKVFDSSHGRLLCLADIRGRLSALNDLAREANASAIIHTGDFGFFEASSLERINDRTLRHLTMYSPLIPTAQRNHLLAPENNAATIRSTVQISLLSEFPLLLSGQIKLHVPVYTVWGACEDVAVLEKFRSGQYDIDNLNILDEATTRLLDIGGVKLRLLGIGGALVPHKMFDNGDGSATIAGGQGTMWTTALQIGELVDTSQRVFDPTETRMLVTHTSPGREGIINQLGLVLKADLTISAGLHFRYASSYNEFSVQSDFEGLRHKLLLGKEGFDKVWESVKSQVDQVIDEHQRVLLDKALSVIERIPPPTHQPGPNGQIGQEEPAWKNCWNWNLCDAAYGSLVLDIKDGRVSAELKSQGFNYAYRRTVTPAVPTPGSATSALPAAAAAGAGSGTGATPATTKGAGTPITSDKPLPPHLAPKSKPSTPPPNASTSPSAPETPKDAKPNGADKLERKKERKKERKQQERAERDVAKDGGSKPATPVPEGAGSPTGHQIKSGKATPDVGAEAKPEDRVTSPATESTGVRTPTGRRPPRNPWTIFMRLQVSADEQEVREFFGDAKAGITRVNYPPTYAGREKKIVYIEFGDEAAMKAGLTHSGEKLKDTIPEVKQATDKESRTGENGGPGRGYGGRGGFRGGRGGGFAARGLAGAGLTRGGPPHHNVNSNGERRPNGEVPSSDAPKPAEGS</sequence>
<protein>
    <recommendedName>
        <fullName evidence="2">DUF2433 domain-containing protein</fullName>
    </recommendedName>
</protein>
<dbReference type="PANTHER" id="PTHR31987:SF11">
    <property type="entry name" value="DUF2433 DOMAIN-CONTAINING PROTEIN"/>
    <property type="match status" value="1"/>
</dbReference>
<dbReference type="InterPro" id="IPR018829">
    <property type="entry name" value="DUF2433"/>
</dbReference>
<evidence type="ECO:0000313" key="4">
    <source>
        <dbReference type="Proteomes" id="UP000076871"/>
    </source>
</evidence>
<dbReference type="InterPro" id="IPR029052">
    <property type="entry name" value="Metallo-depent_PP-like"/>
</dbReference>
<dbReference type="SUPFAM" id="SSF54928">
    <property type="entry name" value="RNA-binding domain, RBD"/>
    <property type="match status" value="1"/>
</dbReference>
<dbReference type="InterPro" id="IPR012677">
    <property type="entry name" value="Nucleotide-bd_a/b_plait_sf"/>
</dbReference>
<reference evidence="3 4" key="1">
    <citation type="journal article" date="2016" name="Mol. Biol. Evol.">
        <title>Comparative Genomics of Early-Diverging Mushroom-Forming Fungi Provides Insights into the Origins of Lignocellulose Decay Capabilities.</title>
        <authorList>
            <person name="Nagy L.G."/>
            <person name="Riley R."/>
            <person name="Tritt A."/>
            <person name="Adam C."/>
            <person name="Daum C."/>
            <person name="Floudas D."/>
            <person name="Sun H."/>
            <person name="Yadav J.S."/>
            <person name="Pangilinan J."/>
            <person name="Larsson K.H."/>
            <person name="Matsuura K."/>
            <person name="Barry K."/>
            <person name="Labutti K."/>
            <person name="Kuo R."/>
            <person name="Ohm R.A."/>
            <person name="Bhattacharya S.S."/>
            <person name="Shirouzu T."/>
            <person name="Yoshinaga Y."/>
            <person name="Martin F.M."/>
            <person name="Grigoriev I.V."/>
            <person name="Hibbett D.S."/>
        </authorList>
    </citation>
    <scope>NUCLEOTIDE SEQUENCE [LARGE SCALE GENOMIC DNA]</scope>
    <source>
        <strain evidence="3 4">93-53</strain>
    </source>
</reference>
<dbReference type="InParanoid" id="A0A165IJT1"/>
<dbReference type="EMBL" id="KV427605">
    <property type="protein sequence ID" value="KZT13176.1"/>
    <property type="molecule type" value="Genomic_DNA"/>
</dbReference>
<dbReference type="GeneID" id="63824671"/>
<dbReference type="InterPro" id="IPR035979">
    <property type="entry name" value="RBD_domain_sf"/>
</dbReference>
<dbReference type="Pfam" id="PF10360">
    <property type="entry name" value="DUF2433"/>
    <property type="match status" value="1"/>
</dbReference>
<feature type="compositionally biased region" description="Gly residues" evidence="1">
    <location>
        <begin position="651"/>
        <end position="685"/>
    </location>
</feature>
<dbReference type="RefSeq" id="XP_040770686.1">
    <property type="nucleotide sequence ID" value="XM_040907642.1"/>
</dbReference>
<organism evidence="3 4">
    <name type="scientific">Laetiporus sulphureus 93-53</name>
    <dbReference type="NCBI Taxonomy" id="1314785"/>
    <lineage>
        <taxon>Eukaryota</taxon>
        <taxon>Fungi</taxon>
        <taxon>Dikarya</taxon>
        <taxon>Basidiomycota</taxon>
        <taxon>Agaricomycotina</taxon>
        <taxon>Agaricomycetes</taxon>
        <taxon>Polyporales</taxon>
        <taxon>Laetiporus</taxon>
    </lineage>
</organism>
<dbReference type="OrthoDB" id="3918848at2759"/>
<evidence type="ECO:0000256" key="1">
    <source>
        <dbReference type="SAM" id="MobiDB-lite"/>
    </source>
</evidence>
<feature type="domain" description="DUF2433" evidence="2">
    <location>
        <begin position="276"/>
        <end position="395"/>
    </location>
</feature>
<dbReference type="InterPro" id="IPR052743">
    <property type="entry name" value="Glutaminase_GtaA"/>
</dbReference>
<feature type="compositionally biased region" description="Basic and acidic residues" evidence="1">
    <location>
        <begin position="631"/>
        <end position="649"/>
    </location>
</feature>
<dbReference type="PANTHER" id="PTHR31987">
    <property type="entry name" value="GLUTAMINASE A-RELATED"/>
    <property type="match status" value="1"/>
</dbReference>
<dbReference type="Gene3D" id="3.30.70.330">
    <property type="match status" value="1"/>
</dbReference>
<dbReference type="AlphaFoldDB" id="A0A165IJT1"/>
<evidence type="ECO:0000313" key="3">
    <source>
        <dbReference type="EMBL" id="KZT13176.1"/>
    </source>
</evidence>
<proteinExistence type="predicted"/>
<name>A0A165IJT1_9APHY</name>
<feature type="compositionally biased region" description="Low complexity" evidence="1">
    <location>
        <begin position="418"/>
        <end position="437"/>
    </location>
</feature>
<accession>A0A165IJT1</accession>
<keyword evidence="4" id="KW-1185">Reference proteome</keyword>
<dbReference type="STRING" id="1314785.A0A165IJT1"/>
<feature type="region of interest" description="Disordered" evidence="1">
    <location>
        <begin position="631"/>
        <end position="717"/>
    </location>
</feature>
<feature type="compositionally biased region" description="Polar residues" evidence="1">
    <location>
        <begin position="1"/>
        <end position="14"/>
    </location>
</feature>
<dbReference type="SUPFAM" id="SSF56300">
    <property type="entry name" value="Metallo-dependent phosphatases"/>
    <property type="match status" value="1"/>
</dbReference>
<feature type="compositionally biased region" description="Basic and acidic residues" evidence="1">
    <location>
        <begin position="470"/>
        <end position="485"/>
    </location>
</feature>
<gene>
    <name evidence="3" type="ORF">LAESUDRAFT_719501</name>
</gene>
<dbReference type="GO" id="GO:0003676">
    <property type="term" value="F:nucleic acid binding"/>
    <property type="evidence" value="ECO:0007669"/>
    <property type="project" value="InterPro"/>
</dbReference>